<keyword evidence="1" id="KW-1185">Reference proteome</keyword>
<dbReference type="Proteomes" id="UP000887565">
    <property type="component" value="Unplaced"/>
</dbReference>
<dbReference type="AlphaFoldDB" id="A0A915J3W5"/>
<name>A0A915J3W5_ROMCU</name>
<reference evidence="2" key="1">
    <citation type="submission" date="2022-11" db="UniProtKB">
        <authorList>
            <consortium name="WormBaseParasite"/>
        </authorList>
    </citation>
    <scope>IDENTIFICATION</scope>
</reference>
<protein>
    <submittedName>
        <fullName evidence="2">Uncharacterized protein</fullName>
    </submittedName>
</protein>
<sequence length="164" mass="18312">MASQEFESIWDKYSVPEVEEKNDVVDDIKTLLITSLKTKAILGVQPVLPNNEFLLGSTGVHHTTRKQNIPPELSQLQLSLDLALVGSLEEAIMLWTKHLHNIGALGLNKCLEMGNITHIDTYGTVDDLFINLIKPLVHLYQTSTCSNSNCSNKEVVTRIDMLNK</sequence>
<organism evidence="1 2">
    <name type="scientific">Romanomermis culicivorax</name>
    <name type="common">Nematode worm</name>
    <dbReference type="NCBI Taxonomy" id="13658"/>
    <lineage>
        <taxon>Eukaryota</taxon>
        <taxon>Metazoa</taxon>
        <taxon>Ecdysozoa</taxon>
        <taxon>Nematoda</taxon>
        <taxon>Enoplea</taxon>
        <taxon>Dorylaimia</taxon>
        <taxon>Mermithida</taxon>
        <taxon>Mermithoidea</taxon>
        <taxon>Mermithidae</taxon>
        <taxon>Romanomermis</taxon>
    </lineage>
</organism>
<accession>A0A915J3W5</accession>
<proteinExistence type="predicted"/>
<dbReference type="WBParaSite" id="nRc.2.0.1.t20523-RA">
    <property type="protein sequence ID" value="nRc.2.0.1.t20523-RA"/>
    <property type="gene ID" value="nRc.2.0.1.g20523"/>
</dbReference>
<evidence type="ECO:0000313" key="1">
    <source>
        <dbReference type="Proteomes" id="UP000887565"/>
    </source>
</evidence>
<evidence type="ECO:0000313" key="2">
    <source>
        <dbReference type="WBParaSite" id="nRc.2.0.1.t20523-RA"/>
    </source>
</evidence>